<proteinExistence type="predicted"/>
<keyword evidence="2" id="KW-1185">Reference proteome</keyword>
<gene>
    <name evidence="1" type="ORF">Q8X39_15715</name>
</gene>
<dbReference type="RefSeq" id="WP_305750627.1">
    <property type="nucleotide sequence ID" value="NZ_JAUZEE010000009.1"/>
</dbReference>
<name>A0ABT9G6G7_LEPDI</name>
<evidence type="ECO:0000313" key="1">
    <source>
        <dbReference type="EMBL" id="MDP4302084.1"/>
    </source>
</evidence>
<comment type="caution">
    <text evidence="1">The sequence shown here is derived from an EMBL/GenBank/DDBJ whole genome shotgun (WGS) entry which is preliminary data.</text>
</comment>
<protein>
    <submittedName>
        <fullName evidence="1">Uncharacterized protein</fullName>
    </submittedName>
</protein>
<dbReference type="EMBL" id="JAUZEE010000009">
    <property type="protein sequence ID" value="MDP4302084.1"/>
    <property type="molecule type" value="Genomic_DNA"/>
</dbReference>
<reference evidence="1 2" key="1">
    <citation type="submission" date="2023-08" db="EMBL/GenBank/DDBJ databases">
        <authorList>
            <person name="Roldan D.M."/>
            <person name="Menes R.J."/>
        </authorList>
    </citation>
    <scope>NUCLEOTIDE SEQUENCE [LARGE SCALE GENOMIC DNA]</scope>
    <source>
        <strain evidence="1 2">CCM 2812</strain>
    </source>
</reference>
<organism evidence="1 2">
    <name type="scientific">Leptothrix discophora</name>
    <dbReference type="NCBI Taxonomy" id="89"/>
    <lineage>
        <taxon>Bacteria</taxon>
        <taxon>Pseudomonadati</taxon>
        <taxon>Pseudomonadota</taxon>
        <taxon>Betaproteobacteria</taxon>
        <taxon>Burkholderiales</taxon>
        <taxon>Sphaerotilaceae</taxon>
        <taxon>Leptothrix</taxon>
    </lineage>
</organism>
<dbReference type="Proteomes" id="UP001235760">
    <property type="component" value="Unassembled WGS sequence"/>
</dbReference>
<accession>A0ABT9G6G7</accession>
<sequence length="94" mass="10509">MLQSLDLDGVYARTLAGRAQVLRLERPTSLAQHLMLRLNGYTPLREIVTREEEPLVPQALQELLQAGWIEVVRPASDEPTESQWGSLGQMDLAA</sequence>
<evidence type="ECO:0000313" key="2">
    <source>
        <dbReference type="Proteomes" id="UP001235760"/>
    </source>
</evidence>